<dbReference type="EMBL" id="JBANRG010000003">
    <property type="protein sequence ID" value="KAK7468234.1"/>
    <property type="molecule type" value="Genomic_DNA"/>
</dbReference>
<feature type="compositionally biased region" description="Polar residues" evidence="1">
    <location>
        <begin position="1"/>
        <end position="13"/>
    </location>
</feature>
<proteinExistence type="predicted"/>
<dbReference type="Proteomes" id="UP001498398">
    <property type="component" value="Unassembled WGS sequence"/>
</dbReference>
<gene>
    <name evidence="2" type="ORF">VKT23_002742</name>
</gene>
<name>A0ABR1JVY3_9AGAR</name>
<evidence type="ECO:0000313" key="3">
    <source>
        <dbReference type="Proteomes" id="UP001498398"/>
    </source>
</evidence>
<reference evidence="2 3" key="1">
    <citation type="submission" date="2024-01" db="EMBL/GenBank/DDBJ databases">
        <title>A draft genome for the cacao thread blight pathogen Marasmiellus scandens.</title>
        <authorList>
            <person name="Baruah I.K."/>
            <person name="Leung J."/>
            <person name="Bukari Y."/>
            <person name="Amoako-Attah I."/>
            <person name="Meinhardt L.W."/>
            <person name="Bailey B.A."/>
            <person name="Cohen S.P."/>
        </authorList>
    </citation>
    <scope>NUCLEOTIDE SEQUENCE [LARGE SCALE GENOMIC DNA]</scope>
    <source>
        <strain evidence="2 3">GH-19</strain>
    </source>
</reference>
<evidence type="ECO:0000256" key="1">
    <source>
        <dbReference type="SAM" id="MobiDB-lite"/>
    </source>
</evidence>
<feature type="region of interest" description="Disordered" evidence="1">
    <location>
        <begin position="1"/>
        <end position="36"/>
    </location>
</feature>
<sequence>MSGNVSSQNQRNFQLEVGSNIRRPTDRFTVDSSRNMSSPRVQVFELDNTKSSRSFGTSSEAYVVQPAPGDVEYGITVTKVVETLSDPMPASEWR</sequence>
<protein>
    <submittedName>
        <fullName evidence="2">Uncharacterized protein</fullName>
    </submittedName>
</protein>
<comment type="caution">
    <text evidence="2">The sequence shown here is derived from an EMBL/GenBank/DDBJ whole genome shotgun (WGS) entry which is preliminary data.</text>
</comment>
<keyword evidence="3" id="KW-1185">Reference proteome</keyword>
<evidence type="ECO:0000313" key="2">
    <source>
        <dbReference type="EMBL" id="KAK7468234.1"/>
    </source>
</evidence>
<accession>A0ABR1JVY3</accession>
<organism evidence="2 3">
    <name type="scientific">Marasmiellus scandens</name>
    <dbReference type="NCBI Taxonomy" id="2682957"/>
    <lineage>
        <taxon>Eukaryota</taxon>
        <taxon>Fungi</taxon>
        <taxon>Dikarya</taxon>
        <taxon>Basidiomycota</taxon>
        <taxon>Agaricomycotina</taxon>
        <taxon>Agaricomycetes</taxon>
        <taxon>Agaricomycetidae</taxon>
        <taxon>Agaricales</taxon>
        <taxon>Marasmiineae</taxon>
        <taxon>Omphalotaceae</taxon>
        <taxon>Marasmiellus</taxon>
    </lineage>
</organism>